<accession>A0A1G6H4Q7</accession>
<keyword evidence="2" id="KW-0808">Transferase</keyword>
<proteinExistence type="predicted"/>
<feature type="domain" description="Aminoglycoside phosphotransferase" evidence="1">
    <location>
        <begin position="29"/>
        <end position="264"/>
    </location>
</feature>
<evidence type="ECO:0000313" key="2">
    <source>
        <dbReference type="EMBL" id="SDB89262.1"/>
    </source>
</evidence>
<evidence type="ECO:0000313" key="3">
    <source>
        <dbReference type="Proteomes" id="UP000199039"/>
    </source>
</evidence>
<gene>
    <name evidence="2" type="ORF">SAMN05216410_0733</name>
</gene>
<dbReference type="SUPFAM" id="SSF56112">
    <property type="entry name" value="Protein kinase-like (PK-like)"/>
    <property type="match status" value="1"/>
</dbReference>
<dbReference type="GO" id="GO:0004672">
    <property type="term" value="F:protein kinase activity"/>
    <property type="evidence" value="ECO:0007669"/>
    <property type="project" value="InterPro"/>
</dbReference>
<dbReference type="OrthoDB" id="30633at2"/>
<dbReference type="InterPro" id="IPR008266">
    <property type="entry name" value="Tyr_kinase_AS"/>
</dbReference>
<sequence>MSNPADSADRVRRIMALHGLPASPTAASPIPGVENEVTMVGPSRDRYVVRWPRDLAGGDFTAEIWAADRARACGVPTPEVVAAGILDKVSYSVHRYVEGRDGGSVRSPDLWRTVGGYAAAIATVPLDAAAPDSLFSRFGRDLRAAWQAHLAYNLDALDDSDPLVALGVYTRSEQSRIRSAVEELVREPQGSPLRHGLLHGDLALRNVVVPDDGPPVLIDWGSATTGPVPYTDLLHLLRARETDGAPDDAELEAFADGYGVNLTAIRPQLESLRLLAAVDLVRWARDRRPDRLEATIAAVRARLRRR</sequence>
<dbReference type="STRING" id="1814289.SAMN05216410_0733"/>
<reference evidence="2 3" key="1">
    <citation type="submission" date="2016-09" db="EMBL/GenBank/DDBJ databases">
        <authorList>
            <person name="Capua I."/>
            <person name="De Benedictis P."/>
            <person name="Joannis T."/>
            <person name="Lombin L.H."/>
            <person name="Cattoli G."/>
        </authorList>
    </citation>
    <scope>NUCLEOTIDE SEQUENCE [LARGE SCALE GENOMIC DNA]</scope>
    <source>
        <strain evidence="2 3">ISLP-3</strain>
    </source>
</reference>
<dbReference type="Gene3D" id="3.90.1200.10">
    <property type="match status" value="1"/>
</dbReference>
<dbReference type="Pfam" id="PF01636">
    <property type="entry name" value="APH"/>
    <property type="match status" value="1"/>
</dbReference>
<keyword evidence="2" id="KW-0418">Kinase</keyword>
<dbReference type="Proteomes" id="UP000199039">
    <property type="component" value="Unassembled WGS sequence"/>
</dbReference>
<protein>
    <submittedName>
        <fullName evidence="2">Ser/Thr protein kinase RdoA involved in Cpx stress response, MazF antagonist</fullName>
    </submittedName>
</protein>
<dbReference type="PROSITE" id="PS00109">
    <property type="entry name" value="PROTEIN_KINASE_TYR"/>
    <property type="match status" value="1"/>
</dbReference>
<dbReference type="InterPro" id="IPR011009">
    <property type="entry name" value="Kinase-like_dom_sf"/>
</dbReference>
<dbReference type="RefSeq" id="WP_093180850.1">
    <property type="nucleotide sequence ID" value="NZ_FMYH01000001.1"/>
</dbReference>
<dbReference type="InterPro" id="IPR002575">
    <property type="entry name" value="Aminoglycoside_PTrfase"/>
</dbReference>
<organism evidence="2 3">
    <name type="scientific">Sanguibacter gelidistatuariae</name>
    <dbReference type="NCBI Taxonomy" id="1814289"/>
    <lineage>
        <taxon>Bacteria</taxon>
        <taxon>Bacillati</taxon>
        <taxon>Actinomycetota</taxon>
        <taxon>Actinomycetes</taxon>
        <taxon>Micrococcales</taxon>
        <taxon>Sanguibacteraceae</taxon>
        <taxon>Sanguibacter</taxon>
    </lineage>
</organism>
<name>A0A1G6H4Q7_9MICO</name>
<dbReference type="EMBL" id="FMYH01000001">
    <property type="protein sequence ID" value="SDB89262.1"/>
    <property type="molecule type" value="Genomic_DNA"/>
</dbReference>
<evidence type="ECO:0000259" key="1">
    <source>
        <dbReference type="Pfam" id="PF01636"/>
    </source>
</evidence>
<keyword evidence="3" id="KW-1185">Reference proteome</keyword>
<dbReference type="AlphaFoldDB" id="A0A1G6H4Q7"/>